<keyword evidence="2" id="KW-1185">Reference proteome</keyword>
<evidence type="ECO:0000313" key="2">
    <source>
        <dbReference type="Proteomes" id="UP001054945"/>
    </source>
</evidence>
<gene>
    <name evidence="1" type="ORF">CEXT_584151</name>
</gene>
<sequence length="110" mass="13087">MVQSKRNFELAARSTIEKQTISRISKYFKNDVHDFPKYSSKFSVRSKHRFEQWFADSIPQPDSSANSENYPSSSFKDNFLRIEAFVDIFKLPNDRKDGSTNYFYRRDHSK</sequence>
<name>A0AAV4UBH9_CAEEX</name>
<dbReference type="Proteomes" id="UP001054945">
    <property type="component" value="Unassembled WGS sequence"/>
</dbReference>
<evidence type="ECO:0000313" key="1">
    <source>
        <dbReference type="EMBL" id="GIY55118.1"/>
    </source>
</evidence>
<dbReference type="AlphaFoldDB" id="A0AAV4UBH9"/>
<accession>A0AAV4UBH9</accession>
<reference evidence="1 2" key="1">
    <citation type="submission" date="2021-06" db="EMBL/GenBank/DDBJ databases">
        <title>Caerostris extrusa draft genome.</title>
        <authorList>
            <person name="Kono N."/>
            <person name="Arakawa K."/>
        </authorList>
    </citation>
    <scope>NUCLEOTIDE SEQUENCE [LARGE SCALE GENOMIC DNA]</scope>
</reference>
<comment type="caution">
    <text evidence="1">The sequence shown here is derived from an EMBL/GenBank/DDBJ whole genome shotgun (WGS) entry which is preliminary data.</text>
</comment>
<dbReference type="EMBL" id="BPLR01012608">
    <property type="protein sequence ID" value="GIY55118.1"/>
    <property type="molecule type" value="Genomic_DNA"/>
</dbReference>
<proteinExistence type="predicted"/>
<organism evidence="1 2">
    <name type="scientific">Caerostris extrusa</name>
    <name type="common">Bark spider</name>
    <name type="synonym">Caerostris bankana</name>
    <dbReference type="NCBI Taxonomy" id="172846"/>
    <lineage>
        <taxon>Eukaryota</taxon>
        <taxon>Metazoa</taxon>
        <taxon>Ecdysozoa</taxon>
        <taxon>Arthropoda</taxon>
        <taxon>Chelicerata</taxon>
        <taxon>Arachnida</taxon>
        <taxon>Araneae</taxon>
        <taxon>Araneomorphae</taxon>
        <taxon>Entelegynae</taxon>
        <taxon>Araneoidea</taxon>
        <taxon>Araneidae</taxon>
        <taxon>Caerostris</taxon>
    </lineage>
</organism>
<protein>
    <submittedName>
        <fullName evidence="1">Uncharacterized protein</fullName>
    </submittedName>
</protein>